<accession>A0A2U1Q4K6</accession>
<keyword evidence="3" id="KW-1185">Reference proteome</keyword>
<dbReference type="OrthoDB" id="1748554at2759"/>
<evidence type="ECO:0000313" key="2">
    <source>
        <dbReference type="EMBL" id="PWA92917.1"/>
    </source>
</evidence>
<dbReference type="Proteomes" id="UP000245207">
    <property type="component" value="Unassembled WGS sequence"/>
</dbReference>
<sequence length="283" mass="33542">MKIGDGCTASVWYDNWSQLGALHSFITHRDIYNGRLGTNMVVKDMINNENWCWPVEWYTKYPELQQIQMITLGDSRDELVWKSRYGKVDKFSVRQAYIDLQPEEEHVIWSKMSWFSQNIPKHAFILWLAVQNRLITQDKLKKRGSYDMMVCALCNEDSDSHQHLFFACNYAKQFWKKVCIKIGLHWGEWDWNETIRRYACMEQGNNITSIIRRISIAASVYLILRERNSRLFKEEKRSVEELFELFCDTIKLRLASLKAKPSLAVLKAQEEWKVNMIIGIHET</sequence>
<name>A0A2U1Q4K6_ARTAN</name>
<evidence type="ECO:0000313" key="3">
    <source>
        <dbReference type="Proteomes" id="UP000245207"/>
    </source>
</evidence>
<evidence type="ECO:0000259" key="1">
    <source>
        <dbReference type="Pfam" id="PF13966"/>
    </source>
</evidence>
<reference evidence="2 3" key="1">
    <citation type="journal article" date="2018" name="Mol. Plant">
        <title>The genome of Artemisia annua provides insight into the evolution of Asteraceae family and artemisinin biosynthesis.</title>
        <authorList>
            <person name="Shen Q."/>
            <person name="Zhang L."/>
            <person name="Liao Z."/>
            <person name="Wang S."/>
            <person name="Yan T."/>
            <person name="Shi P."/>
            <person name="Liu M."/>
            <person name="Fu X."/>
            <person name="Pan Q."/>
            <person name="Wang Y."/>
            <person name="Lv Z."/>
            <person name="Lu X."/>
            <person name="Zhang F."/>
            <person name="Jiang W."/>
            <person name="Ma Y."/>
            <person name="Chen M."/>
            <person name="Hao X."/>
            <person name="Li L."/>
            <person name="Tang Y."/>
            <person name="Lv G."/>
            <person name="Zhou Y."/>
            <person name="Sun X."/>
            <person name="Brodelius P.E."/>
            <person name="Rose J.K.C."/>
            <person name="Tang K."/>
        </authorList>
    </citation>
    <scope>NUCLEOTIDE SEQUENCE [LARGE SCALE GENOMIC DNA]</scope>
    <source>
        <strain evidence="3">cv. Huhao1</strain>
        <tissue evidence="2">Leaf</tissue>
    </source>
</reference>
<dbReference type="InterPro" id="IPR026960">
    <property type="entry name" value="RVT-Znf"/>
</dbReference>
<dbReference type="PANTHER" id="PTHR33116:SF84">
    <property type="entry name" value="RNA-DIRECTED DNA POLYMERASE"/>
    <property type="match status" value="1"/>
</dbReference>
<keyword evidence="2" id="KW-0548">Nucleotidyltransferase</keyword>
<dbReference type="GO" id="GO:0003964">
    <property type="term" value="F:RNA-directed DNA polymerase activity"/>
    <property type="evidence" value="ECO:0007669"/>
    <property type="project" value="UniProtKB-KW"/>
</dbReference>
<proteinExistence type="predicted"/>
<dbReference type="PANTHER" id="PTHR33116">
    <property type="entry name" value="REVERSE TRANSCRIPTASE ZINC-BINDING DOMAIN-CONTAINING PROTEIN-RELATED-RELATED"/>
    <property type="match status" value="1"/>
</dbReference>
<organism evidence="2 3">
    <name type="scientific">Artemisia annua</name>
    <name type="common">Sweet wormwood</name>
    <dbReference type="NCBI Taxonomy" id="35608"/>
    <lineage>
        <taxon>Eukaryota</taxon>
        <taxon>Viridiplantae</taxon>
        <taxon>Streptophyta</taxon>
        <taxon>Embryophyta</taxon>
        <taxon>Tracheophyta</taxon>
        <taxon>Spermatophyta</taxon>
        <taxon>Magnoliopsida</taxon>
        <taxon>eudicotyledons</taxon>
        <taxon>Gunneridae</taxon>
        <taxon>Pentapetalae</taxon>
        <taxon>asterids</taxon>
        <taxon>campanulids</taxon>
        <taxon>Asterales</taxon>
        <taxon>Asteraceae</taxon>
        <taxon>Asteroideae</taxon>
        <taxon>Anthemideae</taxon>
        <taxon>Artemisiinae</taxon>
        <taxon>Artemisia</taxon>
    </lineage>
</organism>
<feature type="domain" description="Reverse transcriptase zinc-binding" evidence="1">
    <location>
        <begin position="91"/>
        <end position="175"/>
    </location>
</feature>
<dbReference type="STRING" id="35608.A0A2U1Q4K6"/>
<dbReference type="AlphaFoldDB" id="A0A2U1Q4K6"/>
<dbReference type="Pfam" id="PF13966">
    <property type="entry name" value="zf-RVT"/>
    <property type="match status" value="1"/>
</dbReference>
<keyword evidence="2" id="KW-0695">RNA-directed DNA polymerase</keyword>
<comment type="caution">
    <text evidence="2">The sequence shown here is derived from an EMBL/GenBank/DDBJ whole genome shotgun (WGS) entry which is preliminary data.</text>
</comment>
<dbReference type="EMBL" id="PKPP01000425">
    <property type="protein sequence ID" value="PWA92917.1"/>
    <property type="molecule type" value="Genomic_DNA"/>
</dbReference>
<keyword evidence="2" id="KW-0808">Transferase</keyword>
<protein>
    <submittedName>
        <fullName evidence="2">Reverse transcriptase zinc-binding domain-containing protein</fullName>
    </submittedName>
</protein>
<gene>
    <name evidence="2" type="ORF">CTI12_AA075680</name>
</gene>